<evidence type="ECO:0000313" key="1">
    <source>
        <dbReference type="EMBL" id="GFU29596.1"/>
    </source>
</evidence>
<organism evidence="1 2">
    <name type="scientific">Nephila pilipes</name>
    <name type="common">Giant wood spider</name>
    <name type="synonym">Nephila maculata</name>
    <dbReference type="NCBI Taxonomy" id="299642"/>
    <lineage>
        <taxon>Eukaryota</taxon>
        <taxon>Metazoa</taxon>
        <taxon>Ecdysozoa</taxon>
        <taxon>Arthropoda</taxon>
        <taxon>Chelicerata</taxon>
        <taxon>Arachnida</taxon>
        <taxon>Araneae</taxon>
        <taxon>Araneomorphae</taxon>
        <taxon>Entelegynae</taxon>
        <taxon>Araneoidea</taxon>
        <taxon>Nephilidae</taxon>
        <taxon>Nephila</taxon>
    </lineage>
</organism>
<sequence>MHQRVLLETRNNSEIPALQSPSILANILSESKDGDTLPPKDESSSYISAARDLIFFSKSELNDLAKDLSFSQGAAGY</sequence>
<keyword evidence="2" id="KW-1185">Reference proteome</keyword>
<evidence type="ECO:0000313" key="2">
    <source>
        <dbReference type="Proteomes" id="UP000887013"/>
    </source>
</evidence>
<dbReference type="EMBL" id="BMAW01129247">
    <property type="protein sequence ID" value="GFU29596.1"/>
    <property type="molecule type" value="Genomic_DNA"/>
</dbReference>
<proteinExistence type="predicted"/>
<protein>
    <submittedName>
        <fullName evidence="1">Uncharacterized protein</fullName>
    </submittedName>
</protein>
<dbReference type="Proteomes" id="UP000887013">
    <property type="component" value="Unassembled WGS sequence"/>
</dbReference>
<gene>
    <name evidence="1" type="ORF">NPIL_592641</name>
</gene>
<comment type="caution">
    <text evidence="1">The sequence shown here is derived from an EMBL/GenBank/DDBJ whole genome shotgun (WGS) entry which is preliminary data.</text>
</comment>
<accession>A0A8X6UMK0</accession>
<reference evidence="1" key="1">
    <citation type="submission" date="2020-08" db="EMBL/GenBank/DDBJ databases">
        <title>Multicomponent nature underlies the extraordinary mechanical properties of spider dragline silk.</title>
        <authorList>
            <person name="Kono N."/>
            <person name="Nakamura H."/>
            <person name="Mori M."/>
            <person name="Yoshida Y."/>
            <person name="Ohtoshi R."/>
            <person name="Malay A.D."/>
            <person name="Moran D.A.P."/>
            <person name="Tomita M."/>
            <person name="Numata K."/>
            <person name="Arakawa K."/>
        </authorList>
    </citation>
    <scope>NUCLEOTIDE SEQUENCE</scope>
</reference>
<name>A0A8X6UMK0_NEPPI</name>
<dbReference type="AlphaFoldDB" id="A0A8X6UMK0"/>